<comment type="similarity">
    <text evidence="5 6">Belongs to the TRAFAC class myosin-kinesin ATPase superfamily. Kinesin family.</text>
</comment>
<dbReference type="GO" id="GO:0005524">
    <property type="term" value="F:ATP binding"/>
    <property type="evidence" value="ECO:0007669"/>
    <property type="project" value="UniProtKB-UniRule"/>
</dbReference>
<dbReference type="EMBL" id="HBFR01013313">
    <property type="protein sequence ID" value="CAD8882469.1"/>
    <property type="molecule type" value="Transcribed_RNA"/>
</dbReference>
<dbReference type="PANTHER" id="PTHR47968:SF75">
    <property type="entry name" value="CENTROMERE-ASSOCIATED PROTEIN E"/>
    <property type="match status" value="1"/>
</dbReference>
<evidence type="ECO:0000256" key="7">
    <source>
        <dbReference type="SAM" id="Coils"/>
    </source>
</evidence>
<dbReference type="AlphaFoldDB" id="A0A6U5F786"/>
<dbReference type="SUPFAM" id="SSF52540">
    <property type="entry name" value="P-loop containing nucleoside triphosphate hydrolases"/>
    <property type="match status" value="1"/>
</dbReference>
<keyword evidence="3 7" id="KW-0175">Coiled coil</keyword>
<feature type="coiled-coil region" evidence="7">
    <location>
        <begin position="496"/>
        <end position="523"/>
    </location>
</feature>
<dbReference type="Gene3D" id="3.40.850.10">
    <property type="entry name" value="Kinesin motor domain"/>
    <property type="match status" value="1"/>
</dbReference>
<evidence type="ECO:0000256" key="5">
    <source>
        <dbReference type="PROSITE-ProRule" id="PRU00283"/>
    </source>
</evidence>
<evidence type="ECO:0000256" key="3">
    <source>
        <dbReference type="ARBA" id="ARBA00023054"/>
    </source>
</evidence>
<evidence type="ECO:0000256" key="1">
    <source>
        <dbReference type="ARBA" id="ARBA00022741"/>
    </source>
</evidence>
<dbReference type="InterPro" id="IPR001752">
    <property type="entry name" value="Kinesin_motor_dom"/>
</dbReference>
<dbReference type="PANTHER" id="PTHR47968">
    <property type="entry name" value="CENTROMERE PROTEIN E"/>
    <property type="match status" value="1"/>
</dbReference>
<dbReference type="GO" id="GO:0007018">
    <property type="term" value="P:microtubule-based movement"/>
    <property type="evidence" value="ECO:0007669"/>
    <property type="project" value="InterPro"/>
</dbReference>
<reference evidence="11" key="1">
    <citation type="submission" date="2021-01" db="EMBL/GenBank/DDBJ databases">
        <authorList>
            <person name="Corre E."/>
            <person name="Pelletier E."/>
            <person name="Niang G."/>
            <person name="Scheremetjew M."/>
            <person name="Finn R."/>
            <person name="Kale V."/>
            <person name="Holt S."/>
            <person name="Cochrane G."/>
            <person name="Meng A."/>
            <person name="Brown T."/>
            <person name="Cohen L."/>
        </authorList>
    </citation>
    <scope>NUCLEOTIDE SEQUENCE</scope>
    <source>
        <strain evidence="11">308</strain>
    </source>
</reference>
<organism evidence="11">
    <name type="scientific">Corethron hystrix</name>
    <dbReference type="NCBI Taxonomy" id="216773"/>
    <lineage>
        <taxon>Eukaryota</taxon>
        <taxon>Sar</taxon>
        <taxon>Stramenopiles</taxon>
        <taxon>Ochrophyta</taxon>
        <taxon>Bacillariophyta</taxon>
        <taxon>Coscinodiscophyceae</taxon>
        <taxon>Corethrophycidae</taxon>
        <taxon>Corethrales</taxon>
        <taxon>Corethraceae</taxon>
        <taxon>Corethron</taxon>
    </lineage>
</organism>
<dbReference type="GO" id="GO:0008017">
    <property type="term" value="F:microtubule binding"/>
    <property type="evidence" value="ECO:0007669"/>
    <property type="project" value="InterPro"/>
</dbReference>
<dbReference type="PRINTS" id="PR00380">
    <property type="entry name" value="KINESINHEAVY"/>
</dbReference>
<evidence type="ECO:0000313" key="11">
    <source>
        <dbReference type="EMBL" id="CAD8882471.1"/>
    </source>
</evidence>
<evidence type="ECO:0000259" key="9">
    <source>
        <dbReference type="PROSITE" id="PS50067"/>
    </source>
</evidence>
<dbReference type="InterPro" id="IPR036961">
    <property type="entry name" value="Kinesin_motor_dom_sf"/>
</dbReference>
<name>A0A6U5F786_9STRA</name>
<dbReference type="InterPro" id="IPR019821">
    <property type="entry name" value="Kinesin_motor_CS"/>
</dbReference>
<dbReference type="InterPro" id="IPR027417">
    <property type="entry name" value="P-loop_NTPase"/>
</dbReference>
<dbReference type="PROSITE" id="PS00411">
    <property type="entry name" value="KINESIN_MOTOR_1"/>
    <property type="match status" value="1"/>
</dbReference>
<sequence length="814" mass="88418">MHSRKSRLTPPSSSRSCAIGRVQDRRQSSVRPSPITVPPSASKAPPFLSPPRRPSKTPPPSAALLPDDDDEGSCASASSNATRLSHLSSSAQISTLRRSFVQVCIRVRPLLVGNRAVQQRSITSFGSVVWAHDITTLRHVDPIQNIIGNRRSTYTFDSIHGVSSKTTDIYEKEVRPVVHAAMAGYHGSILCYGQTGTGKTYTMQGNVFDELGASPSAPGIMPLSVDECFRYVGGDAADHREYLFRVSYLEIYNEAIRDLLNPGGGSCGVSSGRKIPGRSSSSTSIRLMENRRGETILHGAREVVVTSPAQAYALIASGEAHRATGATGMNARSSRSHTIFRIIIESKCRVFGRASSGNSVGSSGGGSCGDLEAPVRISTLSLVDLAGSECSKGANTKGIRQKEGHYINQSLGTLGRVIHRLSEIQVDGKGNGNVVHIPYRDSKLTRILQSSLGGNAQVSLICTVSIAENALDETHNTLKFASRAKKIKQRAVVTEVTDERAMLQRYREEIESLKKELQQMRFEKHTSAVAAAAATEVKDGVKKQGIISKFLGKLSNDSCSDGSNDIDDEGELKEAIQNLENVIIKSRVAGGKASPDDITSLEMASPMSSAEENTASFFTPMATKAISATPFSAASPDTSLLEELGRVKTHLANVLQKRTASRSTWSPTVINSNMVAISEIGGRVLKLDREGPMSSKRDEEVRGLRERLKEQEVRSNVRDADREFLEKQLKEKERLIKEVAELLDAAESRQRHLESENSRLRFKNLQLENEITRLSLAPSLGGGCGQKYYNQVGKNIVNHSDDIDLPEVDLLADL</sequence>
<evidence type="ECO:0000256" key="8">
    <source>
        <dbReference type="SAM" id="MobiDB-lite"/>
    </source>
</evidence>
<protein>
    <recommendedName>
        <fullName evidence="6">Kinesin-like protein</fullName>
    </recommendedName>
</protein>
<dbReference type="GO" id="GO:0005874">
    <property type="term" value="C:microtubule"/>
    <property type="evidence" value="ECO:0007669"/>
    <property type="project" value="UniProtKB-KW"/>
</dbReference>
<dbReference type="PROSITE" id="PS50067">
    <property type="entry name" value="KINESIN_MOTOR_2"/>
    <property type="match status" value="1"/>
</dbReference>
<keyword evidence="4 5" id="KW-0505">Motor protein</keyword>
<evidence type="ECO:0000256" key="4">
    <source>
        <dbReference type="ARBA" id="ARBA00023175"/>
    </source>
</evidence>
<evidence type="ECO:0000256" key="2">
    <source>
        <dbReference type="ARBA" id="ARBA00022840"/>
    </source>
</evidence>
<keyword evidence="1 5" id="KW-0547">Nucleotide-binding</keyword>
<evidence type="ECO:0000313" key="10">
    <source>
        <dbReference type="EMBL" id="CAD8882469.1"/>
    </source>
</evidence>
<dbReference type="EMBL" id="HBFR01013315">
    <property type="protein sequence ID" value="CAD8882471.1"/>
    <property type="molecule type" value="Transcribed_RNA"/>
</dbReference>
<feature type="domain" description="Kinesin motor" evidence="9">
    <location>
        <begin position="100"/>
        <end position="487"/>
    </location>
</feature>
<keyword evidence="2 5" id="KW-0067">ATP-binding</keyword>
<feature type="coiled-coil region" evidence="7">
    <location>
        <begin position="722"/>
        <end position="770"/>
    </location>
</feature>
<dbReference type="SMART" id="SM00129">
    <property type="entry name" value="KISc"/>
    <property type="match status" value="1"/>
</dbReference>
<feature type="compositionally biased region" description="Pro residues" evidence="8">
    <location>
        <begin position="47"/>
        <end position="61"/>
    </location>
</feature>
<accession>A0A6U5F786</accession>
<feature type="binding site" evidence="5">
    <location>
        <begin position="193"/>
        <end position="200"/>
    </location>
    <ligand>
        <name>ATP</name>
        <dbReference type="ChEBI" id="CHEBI:30616"/>
    </ligand>
</feature>
<dbReference type="InterPro" id="IPR027640">
    <property type="entry name" value="Kinesin-like_fam"/>
</dbReference>
<dbReference type="Pfam" id="PF00225">
    <property type="entry name" value="Kinesin"/>
    <property type="match status" value="1"/>
</dbReference>
<keyword evidence="6" id="KW-0493">Microtubule</keyword>
<gene>
    <name evidence="10" type="ORF">CHYS00102_LOCUS9657</name>
    <name evidence="11" type="ORF">CHYS00102_LOCUS9659</name>
</gene>
<dbReference type="GO" id="GO:0003777">
    <property type="term" value="F:microtubule motor activity"/>
    <property type="evidence" value="ECO:0007669"/>
    <property type="project" value="InterPro"/>
</dbReference>
<evidence type="ECO:0000256" key="6">
    <source>
        <dbReference type="RuleBase" id="RU000394"/>
    </source>
</evidence>
<proteinExistence type="inferred from homology"/>
<feature type="region of interest" description="Disordered" evidence="8">
    <location>
        <begin position="1"/>
        <end position="79"/>
    </location>
</feature>